<sequence length="268" mass="30817">MANQSIITDYHNNPSNPYFLHSNENPALILVTPPLNGKNDHSWARAMKLTLQSKNKLQFIDGSASQPPLDDPSHGAWLRCNTMVLSWIQHSIEEGIVKSVLWIDLAADVWKDLRERFSQGDIFRIVELQEEFYHLNQGKLIISDYFTQLKTLWEEIENFRPIKICKCSIPCSCGAVESLRAYRDQDYVIRFLKGLNDQFAQVRSQIMLIDPLLGIAKVFSMLVQQERQFNNSITSTLDLEPKILSINSQQNPQFRNNSGVNTYSRSRA</sequence>
<dbReference type="PANTHER" id="PTHR37610">
    <property type="entry name" value="CCHC-TYPE DOMAIN-CONTAINING PROTEIN"/>
    <property type="match status" value="1"/>
</dbReference>
<dbReference type="Proteomes" id="UP000447434">
    <property type="component" value="Chromosome 19"/>
</dbReference>
<dbReference type="InterPro" id="IPR029472">
    <property type="entry name" value="Copia-like_N"/>
</dbReference>
<dbReference type="OrthoDB" id="5544992at2759"/>
<evidence type="ECO:0000259" key="1">
    <source>
        <dbReference type="Pfam" id="PF14244"/>
    </source>
</evidence>
<accession>A0A6A4NNX7</accession>
<evidence type="ECO:0000313" key="2">
    <source>
        <dbReference type="EMBL" id="KAE9592425.1"/>
    </source>
</evidence>
<name>A0A6A4NNX7_LUPAL</name>
<evidence type="ECO:0000313" key="3">
    <source>
        <dbReference type="Proteomes" id="UP000447434"/>
    </source>
</evidence>
<protein>
    <submittedName>
        <fullName evidence="2">Putative retrotransposon gag domain, gag-polypeptide of LTR copia-type</fullName>
    </submittedName>
</protein>
<gene>
    <name evidence="2" type="ORF">Lalb_Chr19g0129161</name>
</gene>
<dbReference type="EMBL" id="WOCE01000019">
    <property type="protein sequence ID" value="KAE9592425.1"/>
    <property type="molecule type" value="Genomic_DNA"/>
</dbReference>
<comment type="caution">
    <text evidence="2">The sequence shown here is derived from an EMBL/GenBank/DDBJ whole genome shotgun (WGS) entry which is preliminary data.</text>
</comment>
<proteinExistence type="predicted"/>
<reference evidence="3" key="1">
    <citation type="journal article" date="2020" name="Nat. Commun.">
        <title>Genome sequence of the cluster root forming white lupin.</title>
        <authorList>
            <person name="Hufnagel B."/>
            <person name="Marques A."/>
            <person name="Soriano A."/>
            <person name="Marques L."/>
            <person name="Divol F."/>
            <person name="Doumas P."/>
            <person name="Sallet E."/>
            <person name="Mancinotti D."/>
            <person name="Carrere S."/>
            <person name="Marande W."/>
            <person name="Arribat S."/>
            <person name="Keller J."/>
            <person name="Huneau C."/>
            <person name="Blein T."/>
            <person name="Aime D."/>
            <person name="Laguerre M."/>
            <person name="Taylor J."/>
            <person name="Schubert V."/>
            <person name="Nelson M."/>
            <person name="Geu-Flores F."/>
            <person name="Crespi M."/>
            <person name="Gallardo-Guerrero K."/>
            <person name="Delaux P.-M."/>
            <person name="Salse J."/>
            <person name="Berges H."/>
            <person name="Guyot R."/>
            <person name="Gouzy J."/>
            <person name="Peret B."/>
        </authorList>
    </citation>
    <scope>NUCLEOTIDE SEQUENCE [LARGE SCALE GENOMIC DNA]</scope>
    <source>
        <strain evidence="3">cv. Amiga</strain>
    </source>
</reference>
<dbReference type="Pfam" id="PF14244">
    <property type="entry name" value="Retrotran_gag_3"/>
    <property type="match status" value="1"/>
</dbReference>
<dbReference type="PANTHER" id="PTHR37610:SF55">
    <property type="entry name" value="RETROTRANSPOSON COPIA-LIKE N-TERMINAL DOMAIN-CONTAINING PROTEIN"/>
    <property type="match status" value="1"/>
</dbReference>
<organism evidence="2 3">
    <name type="scientific">Lupinus albus</name>
    <name type="common">White lupine</name>
    <name type="synonym">Lupinus termis</name>
    <dbReference type="NCBI Taxonomy" id="3870"/>
    <lineage>
        <taxon>Eukaryota</taxon>
        <taxon>Viridiplantae</taxon>
        <taxon>Streptophyta</taxon>
        <taxon>Embryophyta</taxon>
        <taxon>Tracheophyta</taxon>
        <taxon>Spermatophyta</taxon>
        <taxon>Magnoliopsida</taxon>
        <taxon>eudicotyledons</taxon>
        <taxon>Gunneridae</taxon>
        <taxon>Pentapetalae</taxon>
        <taxon>rosids</taxon>
        <taxon>fabids</taxon>
        <taxon>Fabales</taxon>
        <taxon>Fabaceae</taxon>
        <taxon>Papilionoideae</taxon>
        <taxon>50 kb inversion clade</taxon>
        <taxon>genistoids sensu lato</taxon>
        <taxon>core genistoids</taxon>
        <taxon>Genisteae</taxon>
        <taxon>Lupinus</taxon>
    </lineage>
</organism>
<dbReference type="AlphaFoldDB" id="A0A6A4NNX7"/>
<feature type="domain" description="Retrotransposon Copia-like N-terminal" evidence="1">
    <location>
        <begin position="21"/>
        <end position="68"/>
    </location>
</feature>
<keyword evidence="3" id="KW-1185">Reference proteome</keyword>